<dbReference type="SUPFAM" id="SSF51182">
    <property type="entry name" value="RmlC-like cupins"/>
    <property type="match status" value="1"/>
</dbReference>
<dbReference type="Proteomes" id="UP000011715">
    <property type="component" value="Unassembled WGS sequence"/>
</dbReference>
<evidence type="ECO:0000259" key="2">
    <source>
        <dbReference type="Pfam" id="PF07883"/>
    </source>
</evidence>
<accession>A0A0C4DXJ7</accession>
<dbReference type="eggNOG" id="ENOG502S2RN">
    <property type="taxonomic scope" value="Eukaryota"/>
</dbReference>
<dbReference type="InterPro" id="IPR011051">
    <property type="entry name" value="RmlC_Cupin_sf"/>
</dbReference>
<reference evidence="3" key="3">
    <citation type="submission" date="2011-03" db="EMBL/GenBank/DDBJ databases">
        <title>Annotation of Magnaporthe poae ATCC 64411.</title>
        <authorList>
            <person name="Ma L.-J."/>
            <person name="Dead R."/>
            <person name="Young S.K."/>
            <person name="Zeng Q."/>
            <person name="Gargeya S."/>
            <person name="Fitzgerald M."/>
            <person name="Haas B."/>
            <person name="Abouelleil A."/>
            <person name="Alvarado L."/>
            <person name="Arachchi H.M."/>
            <person name="Berlin A."/>
            <person name="Brown A."/>
            <person name="Chapman S.B."/>
            <person name="Chen Z."/>
            <person name="Dunbar C."/>
            <person name="Freedman E."/>
            <person name="Gearin G."/>
            <person name="Gellesch M."/>
            <person name="Goldberg J."/>
            <person name="Griggs A."/>
            <person name="Gujja S."/>
            <person name="Heiman D."/>
            <person name="Howarth C."/>
            <person name="Larson L."/>
            <person name="Lui A."/>
            <person name="MacDonald P.J.P."/>
            <person name="Mehta T."/>
            <person name="Montmayeur A."/>
            <person name="Murphy C."/>
            <person name="Neiman D."/>
            <person name="Pearson M."/>
            <person name="Priest M."/>
            <person name="Roberts A."/>
            <person name="Saif S."/>
            <person name="Shea T."/>
            <person name="Shenoy N."/>
            <person name="Sisk P."/>
            <person name="Stolte C."/>
            <person name="Sykes S."/>
            <person name="Yandava C."/>
            <person name="Wortman J."/>
            <person name="Nusbaum C."/>
            <person name="Birren B."/>
        </authorList>
    </citation>
    <scope>NUCLEOTIDE SEQUENCE</scope>
    <source>
        <strain evidence="3">ATCC 64411</strain>
    </source>
</reference>
<feature type="domain" description="Cupin type-2" evidence="2">
    <location>
        <begin position="95"/>
        <end position="156"/>
    </location>
</feature>
<feature type="region of interest" description="Disordered" evidence="1">
    <location>
        <begin position="149"/>
        <end position="198"/>
    </location>
</feature>
<gene>
    <name evidence="3" type="ORF">MAPG_04751</name>
</gene>
<keyword evidence="5" id="KW-1185">Reference proteome</keyword>
<evidence type="ECO:0000256" key="1">
    <source>
        <dbReference type="SAM" id="MobiDB-lite"/>
    </source>
</evidence>
<reference evidence="3" key="2">
    <citation type="submission" date="2010-05" db="EMBL/GenBank/DDBJ databases">
        <title>The Genome Sequence of Magnaporthe poae strain ATCC 64411.</title>
        <authorList>
            <consortium name="The Broad Institute Genome Sequencing Platform"/>
            <consortium name="Broad Institute Genome Sequencing Center for Infectious Disease"/>
            <person name="Ma L.-J."/>
            <person name="Dead R."/>
            <person name="Young S."/>
            <person name="Zeng Q."/>
            <person name="Koehrsen M."/>
            <person name="Alvarado L."/>
            <person name="Berlin A."/>
            <person name="Chapman S.B."/>
            <person name="Chen Z."/>
            <person name="Freedman E."/>
            <person name="Gellesch M."/>
            <person name="Goldberg J."/>
            <person name="Griggs A."/>
            <person name="Gujja S."/>
            <person name="Heilman E.R."/>
            <person name="Heiman D."/>
            <person name="Hepburn T."/>
            <person name="Howarth C."/>
            <person name="Jen D."/>
            <person name="Larson L."/>
            <person name="Mehta T."/>
            <person name="Neiman D."/>
            <person name="Pearson M."/>
            <person name="Roberts A."/>
            <person name="Saif S."/>
            <person name="Shea T."/>
            <person name="Shenoy N."/>
            <person name="Sisk P."/>
            <person name="Stolte C."/>
            <person name="Sykes S."/>
            <person name="Walk T."/>
            <person name="White J."/>
            <person name="Yandava C."/>
            <person name="Haas B."/>
            <person name="Nusbaum C."/>
            <person name="Birren B."/>
        </authorList>
    </citation>
    <scope>NUCLEOTIDE SEQUENCE</scope>
    <source>
        <strain evidence="3">ATCC 64411</strain>
    </source>
</reference>
<reference evidence="5" key="1">
    <citation type="submission" date="2010-05" db="EMBL/GenBank/DDBJ databases">
        <title>The genome sequence of Magnaporthe poae strain ATCC 64411.</title>
        <authorList>
            <person name="Ma L.-J."/>
            <person name="Dead R."/>
            <person name="Young S."/>
            <person name="Zeng Q."/>
            <person name="Koehrsen M."/>
            <person name="Alvarado L."/>
            <person name="Berlin A."/>
            <person name="Chapman S.B."/>
            <person name="Chen Z."/>
            <person name="Freedman E."/>
            <person name="Gellesch M."/>
            <person name="Goldberg J."/>
            <person name="Griggs A."/>
            <person name="Gujja S."/>
            <person name="Heilman E.R."/>
            <person name="Heiman D."/>
            <person name="Hepburn T."/>
            <person name="Howarth C."/>
            <person name="Jen D."/>
            <person name="Larson L."/>
            <person name="Mehta T."/>
            <person name="Neiman D."/>
            <person name="Pearson M."/>
            <person name="Roberts A."/>
            <person name="Saif S."/>
            <person name="Shea T."/>
            <person name="Shenoy N."/>
            <person name="Sisk P."/>
            <person name="Stolte C."/>
            <person name="Sykes S."/>
            <person name="Walk T."/>
            <person name="White J."/>
            <person name="Yandava C."/>
            <person name="Haas B."/>
            <person name="Nusbaum C."/>
            <person name="Birren B."/>
        </authorList>
    </citation>
    <scope>NUCLEOTIDE SEQUENCE [LARGE SCALE GENOMIC DNA]</scope>
    <source>
        <strain evidence="5">ATCC 64411 / 73-15</strain>
    </source>
</reference>
<dbReference type="InterPro" id="IPR052538">
    <property type="entry name" value="Flavonoid_dioxygenase-like"/>
</dbReference>
<dbReference type="Gene3D" id="2.60.120.10">
    <property type="entry name" value="Jelly Rolls"/>
    <property type="match status" value="1"/>
</dbReference>
<dbReference type="OrthoDB" id="1161823at2759"/>
<dbReference type="PANTHER" id="PTHR43346">
    <property type="entry name" value="LIGAND BINDING DOMAIN PROTEIN, PUTATIVE (AFU_ORTHOLOGUE AFUA_6G14370)-RELATED"/>
    <property type="match status" value="1"/>
</dbReference>
<evidence type="ECO:0000313" key="3">
    <source>
        <dbReference type="EMBL" id="KLU85731.1"/>
    </source>
</evidence>
<dbReference type="VEuPathDB" id="FungiDB:MAPG_04751"/>
<dbReference type="EnsemblFungi" id="MAPG_04751T0">
    <property type="protein sequence ID" value="MAPG_04751T0"/>
    <property type="gene ID" value="MAPG_04751"/>
</dbReference>
<dbReference type="AlphaFoldDB" id="A0A0C4DXJ7"/>
<reference evidence="4" key="4">
    <citation type="journal article" date="2015" name="G3 (Bethesda)">
        <title>Genome sequences of three phytopathogenic species of the Magnaporthaceae family of fungi.</title>
        <authorList>
            <person name="Okagaki L.H."/>
            <person name="Nunes C.C."/>
            <person name="Sailsbery J."/>
            <person name="Clay B."/>
            <person name="Brown D."/>
            <person name="John T."/>
            <person name="Oh Y."/>
            <person name="Young N."/>
            <person name="Fitzgerald M."/>
            <person name="Haas B.J."/>
            <person name="Zeng Q."/>
            <person name="Young S."/>
            <person name="Adiconis X."/>
            <person name="Fan L."/>
            <person name="Levin J.Z."/>
            <person name="Mitchell T.K."/>
            <person name="Okubara P.A."/>
            <person name="Farman M.L."/>
            <person name="Kohn L.M."/>
            <person name="Birren B."/>
            <person name="Ma L.-J."/>
            <person name="Dean R.A."/>
        </authorList>
    </citation>
    <scope>NUCLEOTIDE SEQUENCE</scope>
    <source>
        <strain evidence="4">ATCC 64411 / 73-15</strain>
    </source>
</reference>
<evidence type="ECO:0000313" key="5">
    <source>
        <dbReference type="Proteomes" id="UP000011715"/>
    </source>
</evidence>
<sequence length="198" mass="21403">MYNCIPRWCLRPLNNLFGKQAKISSQTGLSRYGFSSTAKMASSSTATPSSPFATPSTEPPAHEMKYYPKMTTSLPSKSAQFRRVLHTGLYSQVVLMNIPVGGDIGEEVHTVDQILTFTAGMGLAQVGGREQTVQAGDMVIVPAGTRHQFLNKGSVPSGPIHRLQPGRARRHDGARDQGGGRRRRGGGQGRAARLEPED</sequence>
<dbReference type="EMBL" id="GL876968">
    <property type="protein sequence ID" value="KLU85731.1"/>
    <property type="molecule type" value="Genomic_DNA"/>
</dbReference>
<dbReference type="InterPro" id="IPR014710">
    <property type="entry name" value="RmlC-like_jellyroll"/>
</dbReference>
<dbReference type="Pfam" id="PF07883">
    <property type="entry name" value="Cupin_2"/>
    <property type="match status" value="1"/>
</dbReference>
<proteinExistence type="predicted"/>
<name>A0A0C4DXJ7_MAGP6</name>
<organism evidence="4 5">
    <name type="scientific">Magnaporthiopsis poae (strain ATCC 64411 / 73-15)</name>
    <name type="common">Kentucky bluegrass fungus</name>
    <name type="synonym">Magnaporthe poae</name>
    <dbReference type="NCBI Taxonomy" id="644358"/>
    <lineage>
        <taxon>Eukaryota</taxon>
        <taxon>Fungi</taxon>
        <taxon>Dikarya</taxon>
        <taxon>Ascomycota</taxon>
        <taxon>Pezizomycotina</taxon>
        <taxon>Sordariomycetes</taxon>
        <taxon>Sordariomycetidae</taxon>
        <taxon>Magnaporthales</taxon>
        <taxon>Magnaporthaceae</taxon>
        <taxon>Magnaporthiopsis</taxon>
    </lineage>
</organism>
<dbReference type="CDD" id="cd02223">
    <property type="entry name" value="cupin_Bh2720-like"/>
    <property type="match status" value="1"/>
</dbReference>
<dbReference type="PANTHER" id="PTHR43346:SF1">
    <property type="entry name" value="QUERCETIN 2,3-DIOXYGENASE-RELATED"/>
    <property type="match status" value="1"/>
</dbReference>
<reference evidence="4" key="5">
    <citation type="submission" date="2015-06" db="UniProtKB">
        <authorList>
            <consortium name="EnsemblFungi"/>
        </authorList>
    </citation>
    <scope>IDENTIFICATION</scope>
    <source>
        <strain evidence="4">ATCC 64411</strain>
    </source>
</reference>
<dbReference type="InterPro" id="IPR013096">
    <property type="entry name" value="Cupin_2"/>
</dbReference>
<dbReference type="EMBL" id="ADBL01001112">
    <property type="status" value="NOT_ANNOTATED_CDS"/>
    <property type="molecule type" value="Genomic_DNA"/>
</dbReference>
<evidence type="ECO:0000313" key="4">
    <source>
        <dbReference type="EnsemblFungi" id="MAPG_04751T0"/>
    </source>
</evidence>
<protein>
    <recommendedName>
        <fullName evidence="2">Cupin type-2 domain-containing protein</fullName>
    </recommendedName>
</protein>